<gene>
    <name evidence="3" type="ORF">EJB05_26452</name>
</gene>
<evidence type="ECO:0000313" key="4">
    <source>
        <dbReference type="Proteomes" id="UP000324897"/>
    </source>
</evidence>
<reference evidence="3 4" key="1">
    <citation type="journal article" date="2019" name="Sci. Rep.">
        <title>A high-quality genome of Eragrostis curvula grass provides insights into Poaceae evolution and supports new strategies to enhance forage quality.</title>
        <authorList>
            <person name="Carballo J."/>
            <person name="Santos B.A.C.M."/>
            <person name="Zappacosta D."/>
            <person name="Garbus I."/>
            <person name="Selva J.P."/>
            <person name="Gallo C.A."/>
            <person name="Diaz A."/>
            <person name="Albertini E."/>
            <person name="Caccamo M."/>
            <person name="Echenique V."/>
        </authorList>
    </citation>
    <scope>NUCLEOTIDE SEQUENCE [LARGE SCALE GENOMIC DNA]</scope>
    <source>
        <strain evidence="4">cv. Victoria</strain>
        <tissue evidence="3">Leaf</tissue>
    </source>
</reference>
<proteinExistence type="predicted"/>
<dbReference type="AlphaFoldDB" id="A0A5J9ULB0"/>
<feature type="compositionally biased region" description="Pro residues" evidence="2">
    <location>
        <begin position="34"/>
        <end position="46"/>
    </location>
</feature>
<keyword evidence="1" id="KW-0175">Coiled coil</keyword>
<organism evidence="3 4">
    <name type="scientific">Eragrostis curvula</name>
    <name type="common">weeping love grass</name>
    <dbReference type="NCBI Taxonomy" id="38414"/>
    <lineage>
        <taxon>Eukaryota</taxon>
        <taxon>Viridiplantae</taxon>
        <taxon>Streptophyta</taxon>
        <taxon>Embryophyta</taxon>
        <taxon>Tracheophyta</taxon>
        <taxon>Spermatophyta</taxon>
        <taxon>Magnoliopsida</taxon>
        <taxon>Liliopsida</taxon>
        <taxon>Poales</taxon>
        <taxon>Poaceae</taxon>
        <taxon>PACMAD clade</taxon>
        <taxon>Chloridoideae</taxon>
        <taxon>Eragrostideae</taxon>
        <taxon>Eragrostidinae</taxon>
        <taxon>Eragrostis</taxon>
    </lineage>
</organism>
<dbReference type="Proteomes" id="UP000324897">
    <property type="component" value="Chromosome 2"/>
</dbReference>
<feature type="non-terminal residue" evidence="3">
    <location>
        <position position="1"/>
    </location>
</feature>
<evidence type="ECO:0000256" key="2">
    <source>
        <dbReference type="SAM" id="MobiDB-lite"/>
    </source>
</evidence>
<accession>A0A5J9ULB0</accession>
<sequence length="218" mass="24494">SHASPSRVRHSPVAVSPVARPPPSRVPVAVEPLSPRPRLPLSPFPPKHLNTAPPLHLNDDTSTSAEDRMDDYIAALHEASVDLSGDSLGNATQSVAVARKRPMGRDAAKAAKKKAASDSSEYASKMHDLSVQKVELFKETEAERKARLSEMFALEKAKATETREHRLIMVELEKKRLALEEKRLEMKAEKEERLEDERIMAINLDTCQPLERDYYRQR</sequence>
<name>A0A5J9ULB0_9POAL</name>
<comment type="caution">
    <text evidence="3">The sequence shown here is derived from an EMBL/GenBank/DDBJ whole genome shotgun (WGS) entry which is preliminary data.</text>
</comment>
<keyword evidence="4" id="KW-1185">Reference proteome</keyword>
<feature type="coiled-coil region" evidence="1">
    <location>
        <begin position="169"/>
        <end position="197"/>
    </location>
</feature>
<feature type="region of interest" description="Disordered" evidence="2">
    <location>
        <begin position="1"/>
        <end position="66"/>
    </location>
</feature>
<evidence type="ECO:0000313" key="3">
    <source>
        <dbReference type="EMBL" id="TVU24057.1"/>
    </source>
</evidence>
<evidence type="ECO:0000256" key="1">
    <source>
        <dbReference type="SAM" id="Coils"/>
    </source>
</evidence>
<dbReference type="EMBL" id="RWGY01000013">
    <property type="protein sequence ID" value="TVU24057.1"/>
    <property type="molecule type" value="Genomic_DNA"/>
</dbReference>
<protein>
    <submittedName>
        <fullName evidence="3">Uncharacterized protein</fullName>
    </submittedName>
</protein>
<dbReference type="Gramene" id="TVU24057">
    <property type="protein sequence ID" value="TVU24057"/>
    <property type="gene ID" value="EJB05_26452"/>
</dbReference>